<dbReference type="SMART" id="SM00710">
    <property type="entry name" value="PbH1"/>
    <property type="match status" value="6"/>
</dbReference>
<sequence>MKLSLVIAVLGTLYCYFGQGLEVKAEPNGTALSECQDAKAYDVNVLGTDYDCPGVVAALGSFGITDCTTAAAAAAAAGLSRNIMHLEYALAESNQYMYDGYVEFLSIKVNFNVYLENGGVPKDTCSGHGQCIQSLEDNDALQCQCDDGYKGVSCGTETTQLKVSIGSDSPQGIATLENFFSWATTQQDAASEVGEFLGEMQEGIFTGHGNMDLTYDIPGFEPFITLRGYSSSASSNTSRSQQAYYSSAQLVFLSKIMHVVMRDLVFSDNIANWRGGAAKIMDSNVEMENVLFLNNHVIDGYYQGSADGFLHKGVPKSSGGLGISGYEDVTKTVTLTKVLFEDNSCTHVAGGAAFDAVNLEMLDVKFKRNTAHGVGGGFIITAATNFIANNVLVENNLAGDEGGGLALHGFSLSNNIYFFYVMSNCRFVGNGAQKSGGAMAIGEVHSTLIKQNQRIRKENMLMSNCVVEGNFADQLGGAISVYSTSIRMEDSVFTNNTASTGAGFAAVGSMLWLSRSSFAYNVGANGGAGSVRADSFMATSQCDFSHNAADLRGGALLLEDTESVMEGDVLQYNKGTVGGGLYTSGSSSSTTISGATLQHNVARQQGGAAYCASAELIVDGASVIQENEAQSGGGIYLDVHPSSVFHVSHTSISRNTALQNGGGLLAISSLDDNTHTFQFHDLVVTDNVAGGGGGGVHANTIITCVDCTLQRNSAAYGADYGGPLHELLLSQREFNTSSHAVISPGWNATAFDVYGNLVENLDGSISMMCAEEGCEFPGIDGISTARFVGGHVKYEQCFVRSSPLQEPAVCAHFTAPEPPTAPPLSGHLQEDP</sequence>
<keyword evidence="3" id="KW-0732">Signal</keyword>
<evidence type="ECO:0000256" key="1">
    <source>
        <dbReference type="PROSITE-ProRule" id="PRU00076"/>
    </source>
</evidence>
<dbReference type="SUPFAM" id="SSF51126">
    <property type="entry name" value="Pectin lyase-like"/>
    <property type="match status" value="2"/>
</dbReference>
<gene>
    <name evidence="5" type="ORF">CYMTET_53616</name>
</gene>
<proteinExistence type="predicted"/>
<feature type="domain" description="EGF-like" evidence="4">
    <location>
        <begin position="116"/>
        <end position="155"/>
    </location>
</feature>
<keyword evidence="1" id="KW-0245">EGF-like domain</keyword>
<dbReference type="PROSITE" id="PS00022">
    <property type="entry name" value="EGF_1"/>
    <property type="match status" value="1"/>
</dbReference>
<dbReference type="PANTHER" id="PTHR11319:SF35">
    <property type="entry name" value="OUTER MEMBRANE PROTEIN PMPC-RELATED"/>
    <property type="match status" value="1"/>
</dbReference>
<comment type="caution">
    <text evidence="1">Lacks conserved residue(s) required for the propagation of feature annotation.</text>
</comment>
<comment type="caution">
    <text evidence="5">The sequence shown here is derived from an EMBL/GenBank/DDBJ whole genome shotgun (WGS) entry which is preliminary data.</text>
</comment>
<keyword evidence="1" id="KW-1015">Disulfide bond</keyword>
<dbReference type="PANTHER" id="PTHR11319">
    <property type="entry name" value="G PROTEIN-COUPLED RECEPTOR-RELATED"/>
    <property type="match status" value="1"/>
</dbReference>
<dbReference type="InterPro" id="IPR006626">
    <property type="entry name" value="PbH1"/>
</dbReference>
<dbReference type="EMBL" id="LGRX02035115">
    <property type="protein sequence ID" value="KAK3236231.1"/>
    <property type="molecule type" value="Genomic_DNA"/>
</dbReference>
<feature type="disulfide bond" evidence="1">
    <location>
        <begin position="145"/>
        <end position="154"/>
    </location>
</feature>
<accession>A0AAE0BGH7</accession>
<feature type="region of interest" description="Disordered" evidence="2">
    <location>
        <begin position="813"/>
        <end position="832"/>
    </location>
</feature>
<dbReference type="AlphaFoldDB" id="A0AAE0BGH7"/>
<reference evidence="5 6" key="1">
    <citation type="journal article" date="2015" name="Genome Biol. Evol.">
        <title>Comparative Genomics of a Bacterivorous Green Alga Reveals Evolutionary Causalities and Consequences of Phago-Mixotrophic Mode of Nutrition.</title>
        <authorList>
            <person name="Burns J.A."/>
            <person name="Paasch A."/>
            <person name="Narechania A."/>
            <person name="Kim E."/>
        </authorList>
    </citation>
    <scope>NUCLEOTIDE SEQUENCE [LARGE SCALE GENOMIC DNA]</scope>
    <source>
        <strain evidence="5 6">PLY_AMNH</strain>
    </source>
</reference>
<evidence type="ECO:0000313" key="6">
    <source>
        <dbReference type="Proteomes" id="UP001190700"/>
    </source>
</evidence>
<dbReference type="InterPro" id="IPR000742">
    <property type="entry name" value="EGF"/>
</dbReference>
<dbReference type="PROSITE" id="PS01186">
    <property type="entry name" value="EGF_2"/>
    <property type="match status" value="1"/>
</dbReference>
<feature type="signal peptide" evidence="3">
    <location>
        <begin position="1"/>
        <end position="20"/>
    </location>
</feature>
<evidence type="ECO:0000256" key="3">
    <source>
        <dbReference type="SAM" id="SignalP"/>
    </source>
</evidence>
<dbReference type="Proteomes" id="UP001190700">
    <property type="component" value="Unassembled WGS sequence"/>
</dbReference>
<feature type="chain" id="PRO_5042086094" description="EGF-like domain-containing protein" evidence="3">
    <location>
        <begin position="21"/>
        <end position="832"/>
    </location>
</feature>
<organism evidence="5 6">
    <name type="scientific">Cymbomonas tetramitiformis</name>
    <dbReference type="NCBI Taxonomy" id="36881"/>
    <lineage>
        <taxon>Eukaryota</taxon>
        <taxon>Viridiplantae</taxon>
        <taxon>Chlorophyta</taxon>
        <taxon>Pyramimonadophyceae</taxon>
        <taxon>Pyramimonadales</taxon>
        <taxon>Pyramimonadaceae</taxon>
        <taxon>Cymbomonas</taxon>
    </lineage>
</organism>
<keyword evidence="6" id="KW-1185">Reference proteome</keyword>
<evidence type="ECO:0000313" key="5">
    <source>
        <dbReference type="EMBL" id="KAK3236231.1"/>
    </source>
</evidence>
<name>A0AAE0BGH7_9CHLO</name>
<protein>
    <recommendedName>
        <fullName evidence="4">EGF-like domain-containing protein</fullName>
    </recommendedName>
</protein>
<dbReference type="Gene3D" id="2.10.25.10">
    <property type="entry name" value="Laminin"/>
    <property type="match status" value="1"/>
</dbReference>
<evidence type="ECO:0000256" key="2">
    <source>
        <dbReference type="SAM" id="MobiDB-lite"/>
    </source>
</evidence>
<dbReference type="PROSITE" id="PS50026">
    <property type="entry name" value="EGF_3"/>
    <property type="match status" value="1"/>
</dbReference>
<dbReference type="InterPro" id="IPR011050">
    <property type="entry name" value="Pectin_lyase_fold/virulence"/>
</dbReference>
<evidence type="ECO:0000259" key="4">
    <source>
        <dbReference type="PROSITE" id="PS50026"/>
    </source>
</evidence>